<evidence type="ECO:0000256" key="2">
    <source>
        <dbReference type="ARBA" id="ARBA00022475"/>
    </source>
</evidence>
<feature type="transmembrane region" description="Helical" evidence="7">
    <location>
        <begin position="721"/>
        <end position="749"/>
    </location>
</feature>
<evidence type="ECO:0000256" key="4">
    <source>
        <dbReference type="ARBA" id="ARBA00022989"/>
    </source>
</evidence>
<dbReference type="InterPro" id="IPR050250">
    <property type="entry name" value="Macrolide_Exporter_MacB"/>
</dbReference>
<dbReference type="InterPro" id="IPR003838">
    <property type="entry name" value="ABC3_permease_C"/>
</dbReference>
<evidence type="ECO:0000259" key="8">
    <source>
        <dbReference type="Pfam" id="PF02687"/>
    </source>
</evidence>
<feature type="transmembrane region" description="Helical" evidence="7">
    <location>
        <begin position="321"/>
        <end position="346"/>
    </location>
</feature>
<feature type="transmembrane region" description="Helical" evidence="7">
    <location>
        <begin position="12"/>
        <end position="36"/>
    </location>
</feature>
<dbReference type="PANTHER" id="PTHR30572">
    <property type="entry name" value="MEMBRANE COMPONENT OF TRANSPORTER-RELATED"/>
    <property type="match status" value="1"/>
</dbReference>
<sequence>MLRLTLAQMRRSIGRLVAAGVAIVIGTAFVTATLIAGNVITQTTNDSIAAQFADADLVVSAPSDLTASDVDALRSVAGVDAVDAVQFTYLDLAHGAKRVFQLGVPAPSDPRFEALEVVEGSMPTAPGQLSLPTAVAERLGVGIGDTVTSSRNVWDASAPDGGDYEEIRDELTVVGTTDDPYGAYAQMGGAVVVTAEDVAAWQAAQAMPDDPERTYSAAMVGLAPDTDLETARAALVAASPDEAEAVTPDEHAQAQAQKMTGGQDVFTYVILGFAAVALLVAALVIANTFQVLVAQRTRTLALLRAVGANRSQLARSVLSEATILGVLSSVGGILLGCLLTQVALLVARGADLGVAIPATITVTPAVVLVPLLVGTLVTVVASFAPARAATRVAPLEALRPADAPSLSRGGGRVRLVISSLLTLGGLAVLGGGIWLGGTGSPEIGLLAGVAGGAVSFVGVLVGAVYWLPGVVSFVGRLLAGTGSTARLATANTLRNPRRTTATSTALLIGVTLVAMMSTGAASARTSLDAALDDQYPVDVLVATDAYGSTGDAVPDDVVRAVSGTEGVSRVVELSAATVTLPDGTEMTMHGVDPGQARDVVRTPDVLAGFAPGTLMVPEADAESWDVAEGDTLELTGPDGATLAVTAHVGAIGDGWLLDADDARTLDPDAVVSRLWVGIDDTGDATQVVPAIQDAIVESDTPVEVAGIAVERAAMQSVIDTILGVIVGLLAVAVVIALIGVANTLSLSVIERRRESATLRAIGLSRGQLRWMLAIEGMLIAGVGAVLGIVLGVLYGWAGAATALSVMGDVSLAVPWRDIALVLVVALVAGLVASVVPGRTAARTSPVAALAVD</sequence>
<evidence type="ECO:0000313" key="10">
    <source>
        <dbReference type="Proteomes" id="UP000035265"/>
    </source>
</evidence>
<name>A0A0H2KQL5_9MICO</name>
<dbReference type="Pfam" id="PF02687">
    <property type="entry name" value="FtsX"/>
    <property type="match status" value="2"/>
</dbReference>
<feature type="transmembrane region" description="Helical" evidence="7">
    <location>
        <begin position="817"/>
        <end position="835"/>
    </location>
</feature>
<dbReference type="PRINTS" id="PR00173">
    <property type="entry name" value="EDTRNSPORT"/>
</dbReference>
<organism evidence="9 10">
    <name type="scientific">Cellulosimicrobium funkei</name>
    <dbReference type="NCBI Taxonomy" id="264251"/>
    <lineage>
        <taxon>Bacteria</taxon>
        <taxon>Bacillati</taxon>
        <taxon>Actinomycetota</taxon>
        <taxon>Actinomycetes</taxon>
        <taxon>Micrococcales</taxon>
        <taxon>Promicromonosporaceae</taxon>
        <taxon>Cellulosimicrobium</taxon>
    </lineage>
</organism>
<comment type="subcellular location">
    <subcellularLocation>
        <location evidence="1">Cell membrane</location>
        <topology evidence="1">Multi-pass membrane protein</topology>
    </subcellularLocation>
</comment>
<dbReference type="Proteomes" id="UP000035265">
    <property type="component" value="Unassembled WGS sequence"/>
</dbReference>
<accession>A0A0H2KQL5</accession>
<feature type="transmembrane region" description="Helical" evidence="7">
    <location>
        <begin position="265"/>
        <end position="289"/>
    </location>
</feature>
<dbReference type="GO" id="GO:0005886">
    <property type="term" value="C:plasma membrane"/>
    <property type="evidence" value="ECO:0007669"/>
    <property type="project" value="UniProtKB-SubCell"/>
</dbReference>
<proteinExistence type="inferred from homology"/>
<dbReference type="PANTHER" id="PTHR30572:SF4">
    <property type="entry name" value="ABC TRANSPORTER PERMEASE YTRF"/>
    <property type="match status" value="1"/>
</dbReference>
<keyword evidence="5 7" id="KW-0472">Membrane</keyword>
<evidence type="ECO:0000256" key="3">
    <source>
        <dbReference type="ARBA" id="ARBA00022692"/>
    </source>
</evidence>
<evidence type="ECO:0000256" key="1">
    <source>
        <dbReference type="ARBA" id="ARBA00004651"/>
    </source>
</evidence>
<evidence type="ECO:0000313" key="9">
    <source>
        <dbReference type="EMBL" id="KLN35458.1"/>
    </source>
</evidence>
<dbReference type="GO" id="GO:0022857">
    <property type="term" value="F:transmembrane transporter activity"/>
    <property type="evidence" value="ECO:0007669"/>
    <property type="project" value="TreeGrafter"/>
</dbReference>
<dbReference type="EMBL" id="JNBQ01000004">
    <property type="protein sequence ID" value="KLN35458.1"/>
    <property type="molecule type" value="Genomic_DNA"/>
</dbReference>
<keyword evidence="10" id="KW-1185">Reference proteome</keyword>
<dbReference type="AlphaFoldDB" id="A0A0H2KQL5"/>
<feature type="domain" description="ABC3 transporter permease C-terminal" evidence="8">
    <location>
        <begin position="273"/>
        <end position="392"/>
    </location>
</feature>
<feature type="domain" description="ABC3 transporter permease C-terminal" evidence="8">
    <location>
        <begin position="728"/>
        <end position="845"/>
    </location>
</feature>
<keyword evidence="3 7" id="KW-0812">Transmembrane</keyword>
<reference evidence="9 10" key="1">
    <citation type="submission" date="2014-05" db="EMBL/GenBank/DDBJ databases">
        <title>Cellulosimicrobium funkei U11 genome.</title>
        <authorList>
            <person name="Hu C."/>
            <person name="Gong Y."/>
            <person name="Wan W."/>
            <person name="Jiang M."/>
        </authorList>
    </citation>
    <scope>NUCLEOTIDE SEQUENCE [LARGE SCALE GENOMIC DNA]</scope>
    <source>
        <strain evidence="9 10">U11</strain>
    </source>
</reference>
<comment type="similarity">
    <text evidence="6">Belongs to the ABC-4 integral membrane protein family.</text>
</comment>
<comment type="caution">
    <text evidence="9">The sequence shown here is derived from an EMBL/GenBank/DDBJ whole genome shotgun (WGS) entry which is preliminary data.</text>
</comment>
<protein>
    <recommendedName>
        <fullName evidence="8">ABC3 transporter permease C-terminal domain-containing protein</fullName>
    </recommendedName>
</protein>
<feature type="transmembrane region" description="Helical" evidence="7">
    <location>
        <begin position="770"/>
        <end position="797"/>
    </location>
</feature>
<feature type="transmembrane region" description="Helical" evidence="7">
    <location>
        <begin position="352"/>
        <end position="381"/>
    </location>
</feature>
<dbReference type="STRING" id="264251.FB00_06705"/>
<evidence type="ECO:0000256" key="5">
    <source>
        <dbReference type="ARBA" id="ARBA00023136"/>
    </source>
</evidence>
<dbReference type="PATRIC" id="fig|264251.5.peg.1368"/>
<keyword evidence="4 7" id="KW-1133">Transmembrane helix</keyword>
<feature type="transmembrane region" description="Helical" evidence="7">
    <location>
        <begin position="415"/>
        <end position="437"/>
    </location>
</feature>
<keyword evidence="2" id="KW-1003">Cell membrane</keyword>
<evidence type="ECO:0000256" key="7">
    <source>
        <dbReference type="SAM" id="Phobius"/>
    </source>
</evidence>
<gene>
    <name evidence="9" type="ORF">FB00_06705</name>
</gene>
<feature type="transmembrane region" description="Helical" evidence="7">
    <location>
        <begin position="504"/>
        <end position="523"/>
    </location>
</feature>
<evidence type="ECO:0000256" key="6">
    <source>
        <dbReference type="ARBA" id="ARBA00038076"/>
    </source>
</evidence>